<dbReference type="GO" id="GO:0022857">
    <property type="term" value="F:transmembrane transporter activity"/>
    <property type="evidence" value="ECO:0007669"/>
    <property type="project" value="InterPro"/>
</dbReference>
<accession>L5K0V7</accession>
<dbReference type="AlphaFoldDB" id="L5K0V7"/>
<organism evidence="2 3">
    <name type="scientific">Pteropus alecto</name>
    <name type="common">Black flying fox</name>
    <dbReference type="NCBI Taxonomy" id="9402"/>
    <lineage>
        <taxon>Eukaryota</taxon>
        <taxon>Metazoa</taxon>
        <taxon>Chordata</taxon>
        <taxon>Craniata</taxon>
        <taxon>Vertebrata</taxon>
        <taxon>Euteleostomi</taxon>
        <taxon>Mammalia</taxon>
        <taxon>Eutheria</taxon>
        <taxon>Laurasiatheria</taxon>
        <taxon>Chiroptera</taxon>
        <taxon>Yinpterochiroptera</taxon>
        <taxon>Pteropodoidea</taxon>
        <taxon>Pteropodidae</taxon>
        <taxon>Pteropodinae</taxon>
        <taxon>Pteropus</taxon>
    </lineage>
</organism>
<dbReference type="eggNOG" id="ENOG502S380">
    <property type="taxonomic scope" value="Eukaryota"/>
</dbReference>
<dbReference type="Proteomes" id="UP000010552">
    <property type="component" value="Unassembled WGS sequence"/>
</dbReference>
<reference evidence="3" key="1">
    <citation type="journal article" date="2013" name="Science">
        <title>Comparative analysis of bat genomes provides insight into the evolution of flight and immunity.</title>
        <authorList>
            <person name="Zhang G."/>
            <person name="Cowled C."/>
            <person name="Shi Z."/>
            <person name="Huang Z."/>
            <person name="Bishop-Lilly K.A."/>
            <person name="Fang X."/>
            <person name="Wynne J.W."/>
            <person name="Xiong Z."/>
            <person name="Baker M.L."/>
            <person name="Zhao W."/>
            <person name="Tachedjian M."/>
            <person name="Zhu Y."/>
            <person name="Zhou P."/>
            <person name="Jiang X."/>
            <person name="Ng J."/>
            <person name="Yang L."/>
            <person name="Wu L."/>
            <person name="Xiao J."/>
            <person name="Feng Y."/>
            <person name="Chen Y."/>
            <person name="Sun X."/>
            <person name="Zhang Y."/>
            <person name="Marsh G.A."/>
            <person name="Crameri G."/>
            <person name="Broder C.C."/>
            <person name="Frey K.G."/>
            <person name="Wang L.F."/>
            <person name="Wang J."/>
        </authorList>
    </citation>
    <scope>NUCLEOTIDE SEQUENCE [LARGE SCALE GENOMIC DNA]</scope>
</reference>
<dbReference type="PANTHER" id="PTHR36129:SF1">
    <property type="entry name" value="ORGANIC SOLUTE TRANSPORTER SUBUNIT BETA"/>
    <property type="match status" value="1"/>
</dbReference>
<evidence type="ECO:0000313" key="2">
    <source>
        <dbReference type="EMBL" id="ELK05329.1"/>
    </source>
</evidence>
<dbReference type="FunCoup" id="L5K0V7">
    <property type="interactions" value="21"/>
</dbReference>
<dbReference type="GO" id="GO:0032991">
    <property type="term" value="C:protein-containing complex"/>
    <property type="evidence" value="ECO:0007669"/>
    <property type="project" value="TreeGrafter"/>
</dbReference>
<keyword evidence="1" id="KW-1133">Transmembrane helix</keyword>
<dbReference type="InterPro" id="IPR029387">
    <property type="entry name" value="OSTbeta"/>
</dbReference>
<feature type="transmembrane region" description="Helical" evidence="1">
    <location>
        <begin position="36"/>
        <end position="56"/>
    </location>
</feature>
<keyword evidence="1" id="KW-0472">Membrane</keyword>
<dbReference type="EMBL" id="KB031042">
    <property type="protein sequence ID" value="ELK05329.1"/>
    <property type="molecule type" value="Genomic_DNA"/>
</dbReference>
<sequence length="130" mass="14527">MVHGEGVTHAPAGTEVPQELLEEMLWFFRVEDASPWNISIFVLVGVVVLISTVLLGRSIKANRDQKMLLPEKQTPEVLYLAEAGTKDENNPNILRETLLSEKPNLAQVEIELKERDVALVLLPDPQESES</sequence>
<dbReference type="PANTHER" id="PTHR36129">
    <property type="entry name" value="ORGANIC SOLUTE TRANSPORTER SUBUNIT BETA-RELATED"/>
    <property type="match status" value="1"/>
</dbReference>
<name>L5K0V7_PTEAL</name>
<dbReference type="GO" id="GO:0046982">
    <property type="term" value="F:protein heterodimerization activity"/>
    <property type="evidence" value="ECO:0007669"/>
    <property type="project" value="InterPro"/>
</dbReference>
<dbReference type="Pfam" id="PF15048">
    <property type="entry name" value="OSTbeta"/>
    <property type="match status" value="1"/>
</dbReference>
<keyword evidence="1" id="KW-0812">Transmembrane</keyword>
<dbReference type="GO" id="GO:0015721">
    <property type="term" value="P:bile acid and bile salt transport"/>
    <property type="evidence" value="ECO:0007669"/>
    <property type="project" value="InterPro"/>
</dbReference>
<dbReference type="InterPro" id="IPR052678">
    <property type="entry name" value="OST-beta_subunit"/>
</dbReference>
<evidence type="ECO:0000313" key="3">
    <source>
        <dbReference type="Proteomes" id="UP000010552"/>
    </source>
</evidence>
<proteinExistence type="predicted"/>
<keyword evidence="3" id="KW-1185">Reference proteome</keyword>
<gene>
    <name evidence="2" type="ORF">PAL_GLEAN10023377</name>
</gene>
<dbReference type="InParanoid" id="L5K0V7"/>
<protein>
    <submittedName>
        <fullName evidence="2">Organic solute transporter subunit beta</fullName>
    </submittedName>
</protein>
<dbReference type="STRING" id="9402.L5K0V7"/>
<dbReference type="GO" id="GO:0005886">
    <property type="term" value="C:plasma membrane"/>
    <property type="evidence" value="ECO:0007669"/>
    <property type="project" value="InterPro"/>
</dbReference>
<evidence type="ECO:0000256" key="1">
    <source>
        <dbReference type="SAM" id="Phobius"/>
    </source>
</evidence>